<keyword evidence="3" id="KW-0285">Flavoprotein</keyword>
<dbReference type="Proteomes" id="UP000034932">
    <property type="component" value="Unassembled WGS sequence"/>
</dbReference>
<dbReference type="STRING" id="1618573.UT19_C0001G0103"/>
<dbReference type="Pfam" id="PF00881">
    <property type="entry name" value="Nitroreductase"/>
    <property type="match status" value="1"/>
</dbReference>
<sequence>MELKEAIMKRFSIRQYRPTPVPENIIRNIIELAKLAPSAGNLQSYKVYITKQKLAYDAPISFVVCADPEKSASRYGDRGRNLYAIQDATIFASYLQLAIVDAGMSSAWVGAFREGKIRSLLKIPDNLKPIVIITVGYPAIEKSDRRRRSFEEIVHQEQMNSS</sequence>
<gene>
    <name evidence="7" type="ORF">UT19_C0001G0103</name>
</gene>
<evidence type="ECO:0000259" key="6">
    <source>
        <dbReference type="Pfam" id="PF00881"/>
    </source>
</evidence>
<comment type="similarity">
    <text evidence="2">Belongs to the nitroreductase family.</text>
</comment>
<organism evidence="7 8">
    <name type="scientific">Candidatus Woesebacteria bacterium GW2011_GWB1_39_10b</name>
    <dbReference type="NCBI Taxonomy" id="1618573"/>
    <lineage>
        <taxon>Bacteria</taxon>
        <taxon>Candidatus Woeseibacteriota</taxon>
    </lineage>
</organism>
<dbReference type="Gene3D" id="3.40.109.10">
    <property type="entry name" value="NADH Oxidase"/>
    <property type="match status" value="1"/>
</dbReference>
<dbReference type="InterPro" id="IPR029479">
    <property type="entry name" value="Nitroreductase"/>
</dbReference>
<proteinExistence type="inferred from homology"/>
<evidence type="ECO:0000313" key="7">
    <source>
        <dbReference type="EMBL" id="KKQ94566.1"/>
    </source>
</evidence>
<dbReference type="InterPro" id="IPR000415">
    <property type="entry name" value="Nitroreductase-like"/>
</dbReference>
<evidence type="ECO:0000256" key="2">
    <source>
        <dbReference type="ARBA" id="ARBA00007118"/>
    </source>
</evidence>
<evidence type="ECO:0000256" key="3">
    <source>
        <dbReference type="ARBA" id="ARBA00022630"/>
    </source>
</evidence>
<protein>
    <submittedName>
        <fullName evidence="7">Nitroreductase</fullName>
    </submittedName>
</protein>
<comment type="caution">
    <text evidence="7">The sequence shown here is derived from an EMBL/GenBank/DDBJ whole genome shotgun (WGS) entry which is preliminary data.</text>
</comment>
<name>A0A0G0PYT2_9BACT</name>
<dbReference type="EMBL" id="LBVW01000001">
    <property type="protein sequence ID" value="KKQ94566.1"/>
    <property type="molecule type" value="Genomic_DNA"/>
</dbReference>
<evidence type="ECO:0000256" key="5">
    <source>
        <dbReference type="ARBA" id="ARBA00023002"/>
    </source>
</evidence>
<keyword evidence="4" id="KW-0288">FMN</keyword>
<feature type="domain" description="Nitroreductase" evidence="6">
    <location>
        <begin position="7"/>
        <end position="52"/>
    </location>
</feature>
<dbReference type="PANTHER" id="PTHR43673:SF2">
    <property type="entry name" value="NITROREDUCTASE"/>
    <property type="match status" value="1"/>
</dbReference>
<evidence type="ECO:0000256" key="1">
    <source>
        <dbReference type="ARBA" id="ARBA00001917"/>
    </source>
</evidence>
<dbReference type="SUPFAM" id="SSF55469">
    <property type="entry name" value="FMN-dependent nitroreductase-like"/>
    <property type="match status" value="1"/>
</dbReference>
<accession>A0A0G0PYT2</accession>
<evidence type="ECO:0000313" key="8">
    <source>
        <dbReference type="Proteomes" id="UP000034932"/>
    </source>
</evidence>
<keyword evidence="5" id="KW-0560">Oxidoreductase</keyword>
<comment type="cofactor">
    <cofactor evidence="1">
        <name>FMN</name>
        <dbReference type="ChEBI" id="CHEBI:58210"/>
    </cofactor>
</comment>
<dbReference type="AlphaFoldDB" id="A0A0G0PYT2"/>
<dbReference type="GO" id="GO:0016491">
    <property type="term" value="F:oxidoreductase activity"/>
    <property type="evidence" value="ECO:0007669"/>
    <property type="project" value="UniProtKB-KW"/>
</dbReference>
<dbReference type="PANTHER" id="PTHR43673">
    <property type="entry name" value="NAD(P)H NITROREDUCTASE YDGI-RELATED"/>
    <property type="match status" value="1"/>
</dbReference>
<evidence type="ECO:0000256" key="4">
    <source>
        <dbReference type="ARBA" id="ARBA00022643"/>
    </source>
</evidence>
<reference evidence="7 8" key="1">
    <citation type="journal article" date="2015" name="Nature">
        <title>rRNA introns, odd ribosomes, and small enigmatic genomes across a large radiation of phyla.</title>
        <authorList>
            <person name="Brown C.T."/>
            <person name="Hug L.A."/>
            <person name="Thomas B.C."/>
            <person name="Sharon I."/>
            <person name="Castelle C.J."/>
            <person name="Singh A."/>
            <person name="Wilkins M.J."/>
            <person name="Williams K.H."/>
            <person name="Banfield J.F."/>
        </authorList>
    </citation>
    <scope>NUCLEOTIDE SEQUENCE [LARGE SCALE GENOMIC DNA]</scope>
</reference>